<evidence type="ECO:0000313" key="14">
    <source>
        <dbReference type="RefSeq" id="XP_020083709.1"/>
    </source>
</evidence>
<dbReference type="Gene3D" id="1.10.10.60">
    <property type="entry name" value="Homeodomain-like"/>
    <property type="match status" value="2"/>
</dbReference>
<feature type="compositionally biased region" description="Acidic residues" evidence="9">
    <location>
        <begin position="87"/>
        <end position="97"/>
    </location>
</feature>
<evidence type="ECO:0000313" key="13">
    <source>
        <dbReference type="Proteomes" id="UP000515123"/>
    </source>
</evidence>
<feature type="domain" description="SANT" evidence="11">
    <location>
        <begin position="120"/>
        <end position="168"/>
    </location>
</feature>
<dbReference type="Pfam" id="PF00249">
    <property type="entry name" value="Myb_DNA-binding"/>
    <property type="match status" value="1"/>
</dbReference>
<dbReference type="AlphaFoldDB" id="A0A6P5EJX7"/>
<evidence type="ECO:0000256" key="6">
    <source>
        <dbReference type="ARBA" id="ARBA00023242"/>
    </source>
</evidence>
<proteinExistence type="predicted"/>
<dbReference type="InterPro" id="IPR006447">
    <property type="entry name" value="Myb_dom_plants"/>
</dbReference>
<gene>
    <name evidence="14" type="primary">LOC109707053</name>
</gene>
<keyword evidence="2" id="KW-0805">Transcription regulation</keyword>
<evidence type="ECO:0000259" key="11">
    <source>
        <dbReference type="PROSITE" id="PS51293"/>
    </source>
</evidence>
<dbReference type="InterPro" id="IPR017884">
    <property type="entry name" value="SANT_dom"/>
</dbReference>
<keyword evidence="6" id="KW-0539">Nucleus</keyword>
<feature type="domain" description="Myb-like" evidence="10">
    <location>
        <begin position="112"/>
        <end position="164"/>
    </location>
</feature>
<dbReference type="Gramene" id="Aco019297.1.mrna1">
    <property type="protein sequence ID" value="Aco019297.1.mrna1"/>
    <property type="gene ID" value="Aco019297.1.path1"/>
</dbReference>
<evidence type="ECO:0000256" key="1">
    <source>
        <dbReference type="ARBA" id="ARBA00004123"/>
    </source>
</evidence>
<evidence type="ECO:0000256" key="8">
    <source>
        <dbReference type="ARBA" id="ARBA00076145"/>
    </source>
</evidence>
<evidence type="ECO:0000256" key="2">
    <source>
        <dbReference type="ARBA" id="ARBA00023015"/>
    </source>
</evidence>
<evidence type="ECO:0000256" key="7">
    <source>
        <dbReference type="ARBA" id="ARBA00068153"/>
    </source>
</evidence>
<dbReference type="GO" id="GO:0005634">
    <property type="term" value="C:nucleus"/>
    <property type="evidence" value="ECO:0007669"/>
    <property type="project" value="UniProtKB-SubCell"/>
</dbReference>
<keyword evidence="3" id="KW-0238">DNA-binding</keyword>
<feature type="compositionally biased region" description="Basic and acidic residues" evidence="9">
    <location>
        <begin position="108"/>
        <end position="118"/>
    </location>
</feature>
<dbReference type="SMART" id="SM00717">
    <property type="entry name" value="SANT"/>
    <property type="match status" value="2"/>
</dbReference>
<evidence type="ECO:0000259" key="10">
    <source>
        <dbReference type="PROSITE" id="PS50090"/>
    </source>
</evidence>
<dbReference type="PROSITE" id="PS51293">
    <property type="entry name" value="SANT"/>
    <property type="match status" value="1"/>
</dbReference>
<dbReference type="FunFam" id="1.10.10.60:FF:000009">
    <property type="entry name" value="transcription factor MYB1R1"/>
    <property type="match status" value="1"/>
</dbReference>
<keyword evidence="4" id="KW-0010">Activator</keyword>
<dbReference type="RefSeq" id="XP_020083709.1">
    <property type="nucleotide sequence ID" value="XM_020228120.1"/>
</dbReference>
<organism evidence="13 14">
    <name type="scientific">Ananas comosus</name>
    <name type="common">Pineapple</name>
    <name type="synonym">Ananas ananas</name>
    <dbReference type="NCBI Taxonomy" id="4615"/>
    <lineage>
        <taxon>Eukaryota</taxon>
        <taxon>Viridiplantae</taxon>
        <taxon>Streptophyta</taxon>
        <taxon>Embryophyta</taxon>
        <taxon>Tracheophyta</taxon>
        <taxon>Spermatophyta</taxon>
        <taxon>Magnoliopsida</taxon>
        <taxon>Liliopsida</taxon>
        <taxon>Poales</taxon>
        <taxon>Bromeliaceae</taxon>
        <taxon>Bromelioideae</taxon>
        <taxon>Ananas</taxon>
    </lineage>
</organism>
<dbReference type="PROSITE" id="PS50090">
    <property type="entry name" value="MYB_LIKE"/>
    <property type="match status" value="1"/>
</dbReference>
<reference evidence="14" key="2">
    <citation type="submission" date="2025-08" db="UniProtKB">
        <authorList>
            <consortium name="RefSeq"/>
        </authorList>
    </citation>
    <scope>IDENTIFICATION</scope>
    <source>
        <tissue evidence="14">Leaf</tissue>
    </source>
</reference>
<dbReference type="PANTHER" id="PTHR44042">
    <property type="entry name" value="DUPLICATED HOMEODOMAIN-LIKE SUPERFAMILY PROTEIN-RELATED"/>
    <property type="match status" value="1"/>
</dbReference>
<evidence type="ECO:0000256" key="4">
    <source>
        <dbReference type="ARBA" id="ARBA00023159"/>
    </source>
</evidence>
<dbReference type="GeneID" id="109707053"/>
<reference evidence="13" key="1">
    <citation type="journal article" date="2015" name="Nat. Genet.">
        <title>The pineapple genome and the evolution of CAM photosynthesis.</title>
        <authorList>
            <person name="Ming R."/>
            <person name="VanBuren R."/>
            <person name="Wai C.M."/>
            <person name="Tang H."/>
            <person name="Schatz M.C."/>
            <person name="Bowers J.E."/>
            <person name="Lyons E."/>
            <person name="Wang M.L."/>
            <person name="Chen J."/>
            <person name="Biggers E."/>
            <person name="Zhang J."/>
            <person name="Huang L."/>
            <person name="Zhang L."/>
            <person name="Miao W."/>
            <person name="Zhang J."/>
            <person name="Ye Z."/>
            <person name="Miao C."/>
            <person name="Lin Z."/>
            <person name="Wang H."/>
            <person name="Zhou H."/>
            <person name="Yim W.C."/>
            <person name="Priest H.D."/>
            <person name="Zheng C."/>
            <person name="Woodhouse M."/>
            <person name="Edger P.P."/>
            <person name="Guyot R."/>
            <person name="Guo H.B."/>
            <person name="Guo H."/>
            <person name="Zheng G."/>
            <person name="Singh R."/>
            <person name="Sharma A."/>
            <person name="Min X."/>
            <person name="Zheng Y."/>
            <person name="Lee H."/>
            <person name="Gurtowski J."/>
            <person name="Sedlazeck F.J."/>
            <person name="Harkess A."/>
            <person name="McKain M.R."/>
            <person name="Liao Z."/>
            <person name="Fang J."/>
            <person name="Liu J."/>
            <person name="Zhang X."/>
            <person name="Zhang Q."/>
            <person name="Hu W."/>
            <person name="Qin Y."/>
            <person name="Wang K."/>
            <person name="Chen L.Y."/>
            <person name="Shirley N."/>
            <person name="Lin Y.R."/>
            <person name="Liu L.Y."/>
            <person name="Hernandez A.G."/>
            <person name="Wright C.L."/>
            <person name="Bulone V."/>
            <person name="Tuskan G.A."/>
            <person name="Heath K."/>
            <person name="Zee F."/>
            <person name="Moore P.H."/>
            <person name="Sunkar R."/>
            <person name="Leebens-Mack J.H."/>
            <person name="Mockler T."/>
            <person name="Bennetzen J.L."/>
            <person name="Freeling M."/>
            <person name="Sankoff D."/>
            <person name="Paterson A.H."/>
            <person name="Zhu X."/>
            <person name="Yang X."/>
            <person name="Smith J.A."/>
            <person name="Cushman J.C."/>
            <person name="Paull R.E."/>
            <person name="Yu Q."/>
        </authorList>
    </citation>
    <scope>NUCLEOTIDE SEQUENCE [LARGE SCALE GENOMIC DNA]</scope>
    <source>
        <strain evidence="13">cv. F153</strain>
    </source>
</reference>
<evidence type="ECO:0000256" key="9">
    <source>
        <dbReference type="SAM" id="MobiDB-lite"/>
    </source>
</evidence>
<dbReference type="GO" id="GO:0009739">
    <property type="term" value="P:response to gibberellin"/>
    <property type="evidence" value="ECO:0007669"/>
    <property type="project" value="UniProtKB-ARBA"/>
</dbReference>
<feature type="region of interest" description="Disordered" evidence="9">
    <location>
        <begin position="86"/>
        <end position="118"/>
    </location>
</feature>
<evidence type="ECO:0000259" key="12">
    <source>
        <dbReference type="PROSITE" id="PS51294"/>
    </source>
</evidence>
<keyword evidence="5" id="KW-0804">Transcription</keyword>
<dbReference type="GO" id="GO:0003677">
    <property type="term" value="F:DNA binding"/>
    <property type="evidence" value="ECO:0007669"/>
    <property type="project" value="UniProtKB-KW"/>
</dbReference>
<dbReference type="PANTHER" id="PTHR44042:SF67">
    <property type="entry name" value="MYB-LIKE PROTEIN I"/>
    <property type="match status" value="1"/>
</dbReference>
<evidence type="ECO:0000256" key="3">
    <source>
        <dbReference type="ARBA" id="ARBA00023125"/>
    </source>
</evidence>
<dbReference type="SUPFAM" id="SSF46689">
    <property type="entry name" value="Homeodomain-like"/>
    <property type="match status" value="2"/>
</dbReference>
<feature type="compositionally biased region" description="Low complexity" evidence="9">
    <location>
        <begin position="195"/>
        <end position="209"/>
    </location>
</feature>
<dbReference type="GO" id="GO:0003700">
    <property type="term" value="F:DNA-binding transcription factor activity"/>
    <property type="evidence" value="ECO:0007669"/>
    <property type="project" value="UniProtKB-ARBA"/>
</dbReference>
<evidence type="ECO:0000256" key="5">
    <source>
        <dbReference type="ARBA" id="ARBA00023163"/>
    </source>
</evidence>
<dbReference type="PROSITE" id="PS51294">
    <property type="entry name" value="HTH_MYB"/>
    <property type="match status" value="1"/>
</dbReference>
<dbReference type="InterPro" id="IPR009057">
    <property type="entry name" value="Homeodomain-like_sf"/>
</dbReference>
<feature type="domain" description="HTH myb-type" evidence="12">
    <location>
        <begin position="113"/>
        <end position="168"/>
    </location>
</feature>
<dbReference type="InterPro" id="IPR001005">
    <property type="entry name" value="SANT/Myb"/>
</dbReference>
<dbReference type="InterPro" id="IPR017930">
    <property type="entry name" value="Myb_dom"/>
</dbReference>
<dbReference type="Proteomes" id="UP000515123">
    <property type="component" value="Linkage group 3"/>
</dbReference>
<dbReference type="NCBIfam" id="TIGR01557">
    <property type="entry name" value="myb_SHAQKYF"/>
    <property type="match status" value="1"/>
</dbReference>
<sequence length="290" mass="31399">MDAEESSSSFCWSWDEEKAFENAVAAEAAAAAAAAELEERGGEWRWGEIAAAVPGKTPGEVERHYRLLVEDVERIELGWVPLPEYVGESEDSGEDDGGGNGKRGGRGSKGDVERRKGVAWTEDEHRRFLLGLEEHGKGDWRSISRNFVKTRTPTQVASHAQKYFIRLKSMNKERRRTSIHDITTTGNADGSGPQGPITGETNGPTTPNNKPAKQPSQDPACPPGVGLYGSTLGQPTLGQPFAAPFISFACPPVDQQMTFRMGPPISGSVVTSVPLNIATMTYHMPHTSAH</sequence>
<name>A0A6P5EJX7_ANACO</name>
<dbReference type="FunFam" id="1.10.10.60:FF:000154">
    <property type="entry name" value="Transcription factor SRM1"/>
    <property type="match status" value="1"/>
</dbReference>
<comment type="subcellular location">
    <subcellularLocation>
        <location evidence="1">Nucleus</location>
    </subcellularLocation>
</comment>
<dbReference type="CDD" id="cd00167">
    <property type="entry name" value="SANT"/>
    <property type="match status" value="2"/>
</dbReference>
<accession>A0A6P5EJX7</accession>
<dbReference type="GO" id="GO:0009744">
    <property type="term" value="P:response to sucrose"/>
    <property type="evidence" value="ECO:0007669"/>
    <property type="project" value="UniProtKB-ARBA"/>
</dbReference>
<keyword evidence="13" id="KW-1185">Reference proteome</keyword>
<dbReference type="OrthoDB" id="118550at2759"/>
<feature type="region of interest" description="Disordered" evidence="9">
    <location>
        <begin position="174"/>
        <end position="227"/>
    </location>
</feature>
<protein>
    <recommendedName>
        <fullName evidence="7">Transcription factor MYBS1</fullName>
    </recommendedName>
    <alternativeName>
        <fullName evidence="8">Myb-related protein S1</fullName>
    </alternativeName>
</protein>